<protein>
    <recommendedName>
        <fullName evidence="2">Malonyl-CoA:ACP transacylase (MAT) domain-containing protein</fullName>
    </recommendedName>
</protein>
<comment type="caution">
    <text evidence="3">The sequence shown here is derived from an EMBL/GenBank/DDBJ whole genome shotgun (WGS) entry which is preliminary data.</text>
</comment>
<dbReference type="InterPro" id="IPR016036">
    <property type="entry name" value="Malonyl_transacylase_ACP-bd"/>
</dbReference>
<dbReference type="InterPro" id="IPR016035">
    <property type="entry name" value="Acyl_Trfase/lysoPLipase"/>
</dbReference>
<name>A0A813K1S0_POLGL</name>
<feature type="non-terminal residue" evidence="3">
    <location>
        <position position="1"/>
    </location>
</feature>
<comment type="similarity">
    <text evidence="1">Belongs to the FabD family.</text>
</comment>
<dbReference type="Pfam" id="PF00698">
    <property type="entry name" value="Acyl_transf_1"/>
    <property type="match status" value="1"/>
</dbReference>
<dbReference type="PIRSF" id="PIRSF000446">
    <property type="entry name" value="Mct"/>
    <property type="match status" value="1"/>
</dbReference>
<dbReference type="InterPro" id="IPR024925">
    <property type="entry name" value="Malonyl_CoA-ACP_transAc"/>
</dbReference>
<dbReference type="Proteomes" id="UP000626109">
    <property type="component" value="Unassembled WGS sequence"/>
</dbReference>
<dbReference type="EMBL" id="CAJNNW010027677">
    <property type="protein sequence ID" value="CAE8692636.1"/>
    <property type="molecule type" value="Genomic_DNA"/>
</dbReference>
<sequence>VKDMLQRAEKILGYDLLDLCLNGPEEKLEQTQYCQPAMYVAGLAALELLKQDQPEVAKNRRAVAGLSLGEYTALTVAGVFDFETGLKVVKLRGEAMQEASQATPQMMLSVAGLGQETLERLCKESLSGPDDICQVANFLFPNGFSCAGSRSAVERLNEKATATKGCLQSKPLKTSGAFHTKYMSPARDRLMQVLREVEGSLRPPKCDVYMNLTGMKIAAGTPPAEIINQLGDQLTSCVLWEPCMKAMIADGITEFYECGPMKQLKAMMKRINPDAWKNTINIHV</sequence>
<evidence type="ECO:0000313" key="4">
    <source>
        <dbReference type="Proteomes" id="UP000626109"/>
    </source>
</evidence>
<evidence type="ECO:0000256" key="1">
    <source>
        <dbReference type="ARBA" id="ARBA00008217"/>
    </source>
</evidence>
<gene>
    <name evidence="3" type="ORF">PGLA2088_LOCUS27978</name>
</gene>
<feature type="domain" description="Malonyl-CoA:ACP transacylase (MAT)" evidence="2">
    <location>
        <begin position="19"/>
        <end position="284"/>
    </location>
</feature>
<dbReference type="GO" id="GO:0016740">
    <property type="term" value="F:transferase activity"/>
    <property type="evidence" value="ECO:0007669"/>
    <property type="project" value="InterPro"/>
</dbReference>
<dbReference type="PANTHER" id="PTHR47170">
    <property type="entry name" value="MALONYL-COA ACP TRANSACYLASE, ACP-BINDING"/>
    <property type="match status" value="1"/>
</dbReference>
<dbReference type="PANTHER" id="PTHR47170:SF2">
    <property type="entry name" value="MALONYL-COA:ACP TRANSACYLASE (MAT) DOMAIN-CONTAINING PROTEIN"/>
    <property type="match status" value="1"/>
</dbReference>
<evidence type="ECO:0000259" key="2">
    <source>
        <dbReference type="SMART" id="SM00827"/>
    </source>
</evidence>
<dbReference type="SUPFAM" id="SSF52151">
    <property type="entry name" value="FabD/lysophospholipase-like"/>
    <property type="match status" value="1"/>
</dbReference>
<evidence type="ECO:0000313" key="3">
    <source>
        <dbReference type="EMBL" id="CAE8692636.1"/>
    </source>
</evidence>
<dbReference type="Gene3D" id="3.30.70.250">
    <property type="entry name" value="Malonyl-CoA ACP transacylase, ACP-binding"/>
    <property type="match status" value="1"/>
</dbReference>
<dbReference type="Gene3D" id="3.40.366.10">
    <property type="entry name" value="Malonyl-Coenzyme A Acyl Carrier Protein, domain 2"/>
    <property type="match status" value="1"/>
</dbReference>
<dbReference type="InterPro" id="IPR052760">
    <property type="entry name" value="Mitochondrial_malonyltrans"/>
</dbReference>
<dbReference type="InterPro" id="IPR014043">
    <property type="entry name" value="Acyl_transferase_dom"/>
</dbReference>
<dbReference type="InterPro" id="IPR001227">
    <property type="entry name" value="Ac_transferase_dom_sf"/>
</dbReference>
<organism evidence="3 4">
    <name type="scientific">Polarella glacialis</name>
    <name type="common">Dinoflagellate</name>
    <dbReference type="NCBI Taxonomy" id="89957"/>
    <lineage>
        <taxon>Eukaryota</taxon>
        <taxon>Sar</taxon>
        <taxon>Alveolata</taxon>
        <taxon>Dinophyceae</taxon>
        <taxon>Suessiales</taxon>
        <taxon>Suessiaceae</taxon>
        <taxon>Polarella</taxon>
    </lineage>
</organism>
<dbReference type="AlphaFoldDB" id="A0A813K1S0"/>
<proteinExistence type="inferred from homology"/>
<accession>A0A813K1S0</accession>
<dbReference type="SUPFAM" id="SSF55048">
    <property type="entry name" value="Probable ACP-binding domain of malonyl-CoA ACP transacylase"/>
    <property type="match status" value="1"/>
</dbReference>
<reference evidence="3" key="1">
    <citation type="submission" date="2021-02" db="EMBL/GenBank/DDBJ databases">
        <authorList>
            <person name="Dougan E. K."/>
            <person name="Rhodes N."/>
            <person name="Thang M."/>
            <person name="Chan C."/>
        </authorList>
    </citation>
    <scope>NUCLEOTIDE SEQUENCE</scope>
</reference>
<dbReference type="SMART" id="SM00827">
    <property type="entry name" value="PKS_AT"/>
    <property type="match status" value="1"/>
</dbReference>